<dbReference type="EMBL" id="CAJVPS010044889">
    <property type="protein sequence ID" value="CAG8758362.1"/>
    <property type="molecule type" value="Genomic_DNA"/>
</dbReference>
<comment type="caution">
    <text evidence="1">The sequence shown here is derived from an EMBL/GenBank/DDBJ whole genome shotgun (WGS) entry which is preliminary data.</text>
</comment>
<gene>
    <name evidence="1" type="ORF">ALEPTO_LOCUS13566</name>
</gene>
<reference evidence="1" key="1">
    <citation type="submission" date="2021-06" db="EMBL/GenBank/DDBJ databases">
        <authorList>
            <person name="Kallberg Y."/>
            <person name="Tangrot J."/>
            <person name="Rosling A."/>
        </authorList>
    </citation>
    <scope>NUCLEOTIDE SEQUENCE</scope>
    <source>
        <strain evidence="1">FL130A</strain>
    </source>
</reference>
<dbReference type="Proteomes" id="UP000789508">
    <property type="component" value="Unassembled WGS sequence"/>
</dbReference>
<sequence>MAVALAVPESSLVVRTETKTCYKKRSPLDKRTEDYYTDYTCPCAVATA</sequence>
<dbReference type="AlphaFoldDB" id="A0A9N9J0M9"/>
<organism evidence="1 2">
    <name type="scientific">Ambispora leptoticha</name>
    <dbReference type="NCBI Taxonomy" id="144679"/>
    <lineage>
        <taxon>Eukaryota</taxon>
        <taxon>Fungi</taxon>
        <taxon>Fungi incertae sedis</taxon>
        <taxon>Mucoromycota</taxon>
        <taxon>Glomeromycotina</taxon>
        <taxon>Glomeromycetes</taxon>
        <taxon>Archaeosporales</taxon>
        <taxon>Ambisporaceae</taxon>
        <taxon>Ambispora</taxon>
    </lineage>
</organism>
<feature type="non-terminal residue" evidence="1">
    <location>
        <position position="48"/>
    </location>
</feature>
<proteinExistence type="predicted"/>
<accession>A0A9N9J0M9</accession>
<protein>
    <submittedName>
        <fullName evidence="1">6069_t:CDS:1</fullName>
    </submittedName>
</protein>
<keyword evidence="2" id="KW-1185">Reference proteome</keyword>
<evidence type="ECO:0000313" key="2">
    <source>
        <dbReference type="Proteomes" id="UP000789508"/>
    </source>
</evidence>
<evidence type="ECO:0000313" key="1">
    <source>
        <dbReference type="EMBL" id="CAG8758362.1"/>
    </source>
</evidence>
<name>A0A9N9J0M9_9GLOM</name>